<evidence type="ECO:0000313" key="2">
    <source>
        <dbReference type="Proteomes" id="UP000070299"/>
    </source>
</evidence>
<keyword evidence="2" id="KW-1185">Reference proteome</keyword>
<dbReference type="Proteomes" id="UP000070299">
    <property type="component" value="Unassembled WGS sequence"/>
</dbReference>
<dbReference type="OrthoDB" id="6386954at2"/>
<comment type="caution">
    <text evidence="1">The sequence shown here is derived from an EMBL/GenBank/DDBJ whole genome shotgun (WGS) entry which is preliminary data.</text>
</comment>
<organism evidence="1 2">
    <name type="scientific">Paraglaciecola hydrolytica</name>
    <dbReference type="NCBI Taxonomy" id="1799789"/>
    <lineage>
        <taxon>Bacteria</taxon>
        <taxon>Pseudomonadati</taxon>
        <taxon>Pseudomonadota</taxon>
        <taxon>Gammaproteobacteria</taxon>
        <taxon>Alteromonadales</taxon>
        <taxon>Alteromonadaceae</taxon>
        <taxon>Paraglaciecola</taxon>
    </lineage>
</organism>
<dbReference type="STRING" id="1799789.AX660_08940"/>
<dbReference type="AlphaFoldDB" id="A0A136A4F0"/>
<protein>
    <recommendedName>
        <fullName evidence="3">Type II secretory pathway component</fullName>
    </recommendedName>
</protein>
<evidence type="ECO:0008006" key="3">
    <source>
        <dbReference type="Google" id="ProtNLM"/>
    </source>
</evidence>
<sequence length="144" mass="15484">MCLKITAPSSFKKQRGSMLVIALFVIVVLAFLGLTLTKLLSGTNDNVIYEVLGQRAHNAARTGIECRLAEAFPIVGATAYCSTATPPNFDSVKGFENCRYDSTASTKIVKDGSKSLNYVQFSSTGTCEVGNIVVSRTVYIDAIM</sequence>
<evidence type="ECO:0000313" key="1">
    <source>
        <dbReference type="EMBL" id="KXI30113.1"/>
    </source>
</evidence>
<name>A0A136A4F0_9ALTE</name>
<gene>
    <name evidence="1" type="ORF">AX660_08940</name>
</gene>
<dbReference type="RefSeq" id="WP_068373921.1">
    <property type="nucleotide sequence ID" value="NZ_LSNE01000003.1"/>
</dbReference>
<accession>A0A136A4F0</accession>
<dbReference type="EMBL" id="LSNE01000003">
    <property type="protein sequence ID" value="KXI30113.1"/>
    <property type="molecule type" value="Genomic_DNA"/>
</dbReference>
<proteinExistence type="predicted"/>
<reference evidence="2" key="1">
    <citation type="submission" date="2016-02" db="EMBL/GenBank/DDBJ databases">
        <authorList>
            <person name="Schultz-Johansen M."/>
            <person name="Glaring M.A."/>
            <person name="Bech P.K."/>
            <person name="Stougaard P."/>
        </authorList>
    </citation>
    <scope>NUCLEOTIDE SEQUENCE [LARGE SCALE GENOMIC DNA]</scope>
    <source>
        <strain evidence="2">S66</strain>
    </source>
</reference>